<dbReference type="PANTHER" id="PTHR31674:SF25">
    <property type="entry name" value="B3 DOMAIN-CONTAINING TRANSCRIPTION FACTOR VRN1-LIKE"/>
    <property type="match status" value="1"/>
</dbReference>
<evidence type="ECO:0000256" key="5">
    <source>
        <dbReference type="ARBA" id="ARBA00023242"/>
    </source>
</evidence>
<dbReference type="PROSITE" id="PS50863">
    <property type="entry name" value="B3"/>
    <property type="match status" value="2"/>
</dbReference>
<dbReference type="AlphaFoldDB" id="A0A6P6VKD5"/>
<feature type="domain" description="TF-B3" evidence="7">
    <location>
        <begin position="8"/>
        <end position="103"/>
    </location>
</feature>
<sequence>MKAVRQYPAFMKAYFPPDSKQSLKLPSSFTSFLKSSLPDKVFLKNHYDDKRIWAVEVAKIENDLFFQAGWSQFLAENCLEFGDLLVFQYNGGQEFDFKILGKTADKREVIYAFDFSSEEQQEEEYPQEMESENKSRRGAVGLKTKSNSDSGRQEEFEEVSSKKKQKRDFRGSAARKRSLQRREISENKAGRSIKACGKGVHFIDNTADAEFKSRDDRPITPCFVAKVDEKRSNLVHVPKDLVTACGIYPEQTMTILDPAGNKWTTKVKQWQDGRFIMAGSWKFLFIRNGMRHKDSFLCEFAQGADPSEALIKVFILIGKNDSSSSGAAEPSEA</sequence>
<dbReference type="GO" id="GO:0003677">
    <property type="term" value="F:DNA binding"/>
    <property type="evidence" value="ECO:0007669"/>
    <property type="project" value="UniProtKB-KW"/>
</dbReference>
<protein>
    <submittedName>
        <fullName evidence="9">B3 domain-containing protein At5g66980</fullName>
    </submittedName>
</protein>
<evidence type="ECO:0000256" key="3">
    <source>
        <dbReference type="ARBA" id="ARBA00023125"/>
    </source>
</evidence>
<evidence type="ECO:0000313" key="9">
    <source>
        <dbReference type="RefSeq" id="XP_027103151.2"/>
    </source>
</evidence>
<keyword evidence="8" id="KW-1185">Reference proteome</keyword>
<evidence type="ECO:0000259" key="7">
    <source>
        <dbReference type="PROSITE" id="PS50863"/>
    </source>
</evidence>
<name>A0A6P6VKD5_COFAR</name>
<keyword evidence="3" id="KW-0238">DNA-binding</keyword>
<accession>A0A6P6VKD5</accession>
<dbReference type="InterPro" id="IPR039218">
    <property type="entry name" value="REM_fam"/>
</dbReference>
<dbReference type="SUPFAM" id="SSF101936">
    <property type="entry name" value="DNA-binding pseudobarrel domain"/>
    <property type="match status" value="2"/>
</dbReference>
<dbReference type="GeneID" id="113724424"/>
<evidence type="ECO:0000256" key="6">
    <source>
        <dbReference type="SAM" id="MobiDB-lite"/>
    </source>
</evidence>
<feature type="compositionally biased region" description="Basic residues" evidence="6">
    <location>
        <begin position="162"/>
        <end position="179"/>
    </location>
</feature>
<evidence type="ECO:0000256" key="2">
    <source>
        <dbReference type="ARBA" id="ARBA00023015"/>
    </source>
</evidence>
<comment type="subcellular location">
    <subcellularLocation>
        <location evidence="1">Nucleus</location>
    </subcellularLocation>
</comment>
<evidence type="ECO:0000313" key="8">
    <source>
        <dbReference type="Proteomes" id="UP001652660"/>
    </source>
</evidence>
<dbReference type="Pfam" id="PF02362">
    <property type="entry name" value="B3"/>
    <property type="match status" value="2"/>
</dbReference>
<dbReference type="InterPro" id="IPR015300">
    <property type="entry name" value="DNA-bd_pseudobarrel_sf"/>
</dbReference>
<organism evidence="8 9">
    <name type="scientific">Coffea arabica</name>
    <name type="common">Arabian coffee</name>
    <dbReference type="NCBI Taxonomy" id="13443"/>
    <lineage>
        <taxon>Eukaryota</taxon>
        <taxon>Viridiplantae</taxon>
        <taxon>Streptophyta</taxon>
        <taxon>Embryophyta</taxon>
        <taxon>Tracheophyta</taxon>
        <taxon>Spermatophyta</taxon>
        <taxon>Magnoliopsida</taxon>
        <taxon>eudicotyledons</taxon>
        <taxon>Gunneridae</taxon>
        <taxon>Pentapetalae</taxon>
        <taxon>asterids</taxon>
        <taxon>lamiids</taxon>
        <taxon>Gentianales</taxon>
        <taxon>Rubiaceae</taxon>
        <taxon>Ixoroideae</taxon>
        <taxon>Gardenieae complex</taxon>
        <taxon>Bertiereae - Coffeeae clade</taxon>
        <taxon>Coffeeae</taxon>
        <taxon>Coffea</taxon>
    </lineage>
</organism>
<reference evidence="8" key="1">
    <citation type="journal article" date="2025" name="Foods">
        <title>Unveiling the Microbial Signatures of Arabica Coffee Cherries: Insights into Ripeness Specific Diversity, Functional Traits, and Implications for Quality and Safety.</title>
        <authorList>
            <consortium name="RefSeq"/>
            <person name="Tenea G.N."/>
            <person name="Cifuentes V."/>
            <person name="Reyes P."/>
            <person name="Cevallos-Vallejos M."/>
        </authorList>
    </citation>
    <scope>NUCLEOTIDE SEQUENCE [LARGE SCALE GENOMIC DNA]</scope>
</reference>
<dbReference type="PANTHER" id="PTHR31674">
    <property type="entry name" value="B3 DOMAIN-CONTAINING PROTEIN REM-LIKE 3-RELATED"/>
    <property type="match status" value="1"/>
</dbReference>
<evidence type="ECO:0000256" key="1">
    <source>
        <dbReference type="ARBA" id="ARBA00004123"/>
    </source>
</evidence>
<dbReference type="GO" id="GO:0005634">
    <property type="term" value="C:nucleus"/>
    <property type="evidence" value="ECO:0007669"/>
    <property type="project" value="UniProtKB-SubCell"/>
</dbReference>
<dbReference type="InterPro" id="IPR003340">
    <property type="entry name" value="B3_DNA-bd"/>
</dbReference>
<dbReference type="Gene3D" id="2.40.330.10">
    <property type="entry name" value="DNA-binding pseudobarrel domain"/>
    <property type="match status" value="2"/>
</dbReference>
<dbReference type="OrthoDB" id="1666376at2759"/>
<gene>
    <name evidence="9" type="primary">LOC113724424</name>
</gene>
<dbReference type="SMART" id="SM01019">
    <property type="entry name" value="B3"/>
    <property type="match status" value="2"/>
</dbReference>
<feature type="region of interest" description="Disordered" evidence="6">
    <location>
        <begin position="118"/>
        <end position="188"/>
    </location>
</feature>
<dbReference type="Proteomes" id="UP001652660">
    <property type="component" value="Chromosome 1c"/>
</dbReference>
<proteinExistence type="predicted"/>
<keyword evidence="5" id="KW-0539">Nucleus</keyword>
<evidence type="ECO:0000256" key="4">
    <source>
        <dbReference type="ARBA" id="ARBA00023163"/>
    </source>
</evidence>
<keyword evidence="4" id="KW-0804">Transcription</keyword>
<dbReference type="CDD" id="cd10017">
    <property type="entry name" value="B3_DNA"/>
    <property type="match status" value="1"/>
</dbReference>
<feature type="domain" description="TF-B3" evidence="7">
    <location>
        <begin position="220"/>
        <end position="319"/>
    </location>
</feature>
<dbReference type="RefSeq" id="XP_027103151.2">
    <property type="nucleotide sequence ID" value="XM_027247350.2"/>
</dbReference>
<reference evidence="9" key="2">
    <citation type="submission" date="2025-08" db="UniProtKB">
        <authorList>
            <consortium name="RefSeq"/>
        </authorList>
    </citation>
    <scope>IDENTIFICATION</scope>
    <source>
        <tissue evidence="9">Leaves</tissue>
    </source>
</reference>
<keyword evidence="2" id="KW-0805">Transcription regulation</keyword>
<feature type="compositionally biased region" description="Acidic residues" evidence="6">
    <location>
        <begin position="118"/>
        <end position="130"/>
    </location>
</feature>